<evidence type="ECO:0000313" key="2">
    <source>
        <dbReference type="EMBL" id="MFC4859231.1"/>
    </source>
</evidence>
<comment type="caution">
    <text evidence="2">The sequence shown here is derived from an EMBL/GenBank/DDBJ whole genome shotgun (WGS) entry which is preliminary data.</text>
</comment>
<feature type="region of interest" description="Disordered" evidence="1">
    <location>
        <begin position="56"/>
        <end position="137"/>
    </location>
</feature>
<dbReference type="RefSeq" id="WP_378062166.1">
    <property type="nucleotide sequence ID" value="NZ_JBHSIS010000027.1"/>
</dbReference>
<evidence type="ECO:0000313" key="3">
    <source>
        <dbReference type="Proteomes" id="UP001595859"/>
    </source>
</evidence>
<gene>
    <name evidence="2" type="ORF">ACFPCV_37535</name>
</gene>
<evidence type="ECO:0000256" key="1">
    <source>
        <dbReference type="SAM" id="MobiDB-lite"/>
    </source>
</evidence>
<sequence>MDADQQVGRPSDTRDKHLGTPADYLVTIRYSIAQIEGHGLNLRRVWQPLQTVEVRGEEPPIHKRSTDRRVRSNLSVLPEKDREVGCPKATRDTRPSKRARPSPLPEQCVMSHADPLGHELRTAGLRDDPPESLRLVR</sequence>
<protein>
    <submittedName>
        <fullName evidence="2">Uncharacterized protein</fullName>
    </submittedName>
</protein>
<proteinExistence type="predicted"/>
<organism evidence="2 3">
    <name type="scientific">Actinophytocola glycyrrhizae</name>
    <dbReference type="NCBI Taxonomy" id="2044873"/>
    <lineage>
        <taxon>Bacteria</taxon>
        <taxon>Bacillati</taxon>
        <taxon>Actinomycetota</taxon>
        <taxon>Actinomycetes</taxon>
        <taxon>Pseudonocardiales</taxon>
        <taxon>Pseudonocardiaceae</taxon>
    </lineage>
</organism>
<name>A0ABV9SIP2_9PSEU</name>
<keyword evidence="3" id="KW-1185">Reference proteome</keyword>
<feature type="compositionally biased region" description="Basic and acidic residues" evidence="1">
    <location>
        <begin position="115"/>
        <end position="131"/>
    </location>
</feature>
<dbReference type="Proteomes" id="UP001595859">
    <property type="component" value="Unassembled WGS sequence"/>
</dbReference>
<dbReference type="EMBL" id="JBHSIS010000027">
    <property type="protein sequence ID" value="MFC4859231.1"/>
    <property type="molecule type" value="Genomic_DNA"/>
</dbReference>
<reference evidence="3" key="1">
    <citation type="journal article" date="2019" name="Int. J. Syst. Evol. Microbiol.">
        <title>The Global Catalogue of Microorganisms (GCM) 10K type strain sequencing project: providing services to taxonomists for standard genome sequencing and annotation.</title>
        <authorList>
            <consortium name="The Broad Institute Genomics Platform"/>
            <consortium name="The Broad Institute Genome Sequencing Center for Infectious Disease"/>
            <person name="Wu L."/>
            <person name="Ma J."/>
        </authorList>
    </citation>
    <scope>NUCLEOTIDE SEQUENCE [LARGE SCALE GENOMIC DNA]</scope>
    <source>
        <strain evidence="3">ZS-22-S1</strain>
    </source>
</reference>
<accession>A0ABV9SIP2</accession>
<feature type="compositionally biased region" description="Basic and acidic residues" evidence="1">
    <location>
        <begin position="78"/>
        <end position="95"/>
    </location>
</feature>